<keyword evidence="3" id="KW-0808">Transferase</keyword>
<dbReference type="Pfam" id="PF00535">
    <property type="entry name" value="Glycos_transf_2"/>
    <property type="match status" value="1"/>
</dbReference>
<dbReference type="PANTHER" id="PTHR43179:SF12">
    <property type="entry name" value="GALACTOFURANOSYLTRANSFERASE GLFT2"/>
    <property type="match status" value="1"/>
</dbReference>
<feature type="domain" description="Glycosyltransferase 2-like" evidence="4">
    <location>
        <begin position="10"/>
        <end position="115"/>
    </location>
</feature>
<evidence type="ECO:0000256" key="3">
    <source>
        <dbReference type="ARBA" id="ARBA00022679"/>
    </source>
</evidence>
<evidence type="ECO:0000313" key="5">
    <source>
        <dbReference type="EMBL" id="MFC6645752.1"/>
    </source>
</evidence>
<accession>A0ABW1Z8M8</accession>
<gene>
    <name evidence="5" type="ORF">ACFQBQ_09205</name>
</gene>
<keyword evidence="6" id="KW-1185">Reference proteome</keyword>
<dbReference type="InterPro" id="IPR029044">
    <property type="entry name" value="Nucleotide-diphossugar_trans"/>
</dbReference>
<name>A0ABW1Z8M8_9BACT</name>
<evidence type="ECO:0000259" key="4">
    <source>
        <dbReference type="Pfam" id="PF00535"/>
    </source>
</evidence>
<evidence type="ECO:0000256" key="2">
    <source>
        <dbReference type="ARBA" id="ARBA00022676"/>
    </source>
</evidence>
<dbReference type="CDD" id="cd02526">
    <property type="entry name" value="GT2_RfbF_like"/>
    <property type="match status" value="1"/>
</dbReference>
<evidence type="ECO:0000256" key="1">
    <source>
        <dbReference type="ARBA" id="ARBA00006739"/>
    </source>
</evidence>
<keyword evidence="2" id="KW-0328">Glycosyltransferase</keyword>
<dbReference type="Gene3D" id="3.90.550.10">
    <property type="entry name" value="Spore Coat Polysaccharide Biosynthesis Protein SpsA, Chain A"/>
    <property type="match status" value="1"/>
</dbReference>
<comment type="similarity">
    <text evidence="1">Belongs to the glycosyltransferase 2 family.</text>
</comment>
<sequence>MQSSLQDVCAVVVSYHPDDAVLQNLALLRQQVETIVVVDNGSTAEEVAMLRERAPGNFHLIENTQNLGIATALNQGVRYAQAQKAQWVFLFDQDSSVTEGFVEQMLCFAQETPFAQKLAITVPRYFDSRYGHVLTPPGESDGTLDAATTSGSLTPMWVFEQAGLFADELFIDGVDYEYSLRVRERGWVIAECMNAVLMHSPGTPTYHSFLGRKVQAANYSPIRRYYQERNKIWVTRRYWKRFLPFMLGQFAISAKDLLKMALFEPDRGKKIRFFFRGVGHGLRGKTGAYNAR</sequence>
<protein>
    <submittedName>
        <fullName evidence="5">Glycosyltransferase family 2 protein</fullName>
    </submittedName>
</protein>
<dbReference type="InterPro" id="IPR001173">
    <property type="entry name" value="Glyco_trans_2-like"/>
</dbReference>
<dbReference type="PANTHER" id="PTHR43179">
    <property type="entry name" value="RHAMNOSYLTRANSFERASE WBBL"/>
    <property type="match status" value="1"/>
</dbReference>
<organism evidence="5 6">
    <name type="scientific">Granulicella cerasi</name>
    <dbReference type="NCBI Taxonomy" id="741063"/>
    <lineage>
        <taxon>Bacteria</taxon>
        <taxon>Pseudomonadati</taxon>
        <taxon>Acidobacteriota</taxon>
        <taxon>Terriglobia</taxon>
        <taxon>Terriglobales</taxon>
        <taxon>Acidobacteriaceae</taxon>
        <taxon>Granulicella</taxon>
    </lineage>
</organism>
<proteinExistence type="inferred from homology"/>
<reference evidence="6" key="1">
    <citation type="journal article" date="2019" name="Int. J. Syst. Evol. Microbiol.">
        <title>The Global Catalogue of Microorganisms (GCM) 10K type strain sequencing project: providing services to taxonomists for standard genome sequencing and annotation.</title>
        <authorList>
            <consortium name="The Broad Institute Genomics Platform"/>
            <consortium name="The Broad Institute Genome Sequencing Center for Infectious Disease"/>
            <person name="Wu L."/>
            <person name="Ma J."/>
        </authorList>
    </citation>
    <scope>NUCLEOTIDE SEQUENCE [LARGE SCALE GENOMIC DNA]</scope>
    <source>
        <strain evidence="6">CGMCC 1.16026</strain>
    </source>
</reference>
<dbReference type="RefSeq" id="WP_263369471.1">
    <property type="nucleotide sequence ID" value="NZ_JAGSYD010000001.1"/>
</dbReference>
<evidence type="ECO:0000313" key="6">
    <source>
        <dbReference type="Proteomes" id="UP001596391"/>
    </source>
</evidence>
<dbReference type="SUPFAM" id="SSF53448">
    <property type="entry name" value="Nucleotide-diphospho-sugar transferases"/>
    <property type="match status" value="1"/>
</dbReference>
<dbReference type="Proteomes" id="UP001596391">
    <property type="component" value="Unassembled WGS sequence"/>
</dbReference>
<dbReference type="EMBL" id="JBHSWI010000001">
    <property type="protein sequence ID" value="MFC6645752.1"/>
    <property type="molecule type" value="Genomic_DNA"/>
</dbReference>
<comment type="caution">
    <text evidence="5">The sequence shown here is derived from an EMBL/GenBank/DDBJ whole genome shotgun (WGS) entry which is preliminary data.</text>
</comment>